<dbReference type="InterPro" id="IPR050763">
    <property type="entry name" value="ABC_transporter_ATP-binding"/>
</dbReference>
<dbReference type="InterPro" id="IPR003439">
    <property type="entry name" value="ABC_transporter-like_ATP-bd"/>
</dbReference>
<dbReference type="InterPro" id="IPR027417">
    <property type="entry name" value="P-loop_NTPase"/>
</dbReference>
<gene>
    <name evidence="6" type="ORF">B1A_07966</name>
</gene>
<keyword evidence="3" id="KW-0547">Nucleotide-binding</keyword>
<evidence type="ECO:0000313" key="6">
    <source>
        <dbReference type="EMBL" id="EQD66802.1"/>
    </source>
</evidence>
<evidence type="ECO:0000256" key="4">
    <source>
        <dbReference type="ARBA" id="ARBA00022840"/>
    </source>
</evidence>
<dbReference type="GO" id="GO:0016887">
    <property type="term" value="F:ATP hydrolysis activity"/>
    <property type="evidence" value="ECO:0007669"/>
    <property type="project" value="InterPro"/>
</dbReference>
<name>T1BA75_9ZZZZ</name>
<keyword evidence="2" id="KW-0813">Transport</keyword>
<evidence type="ECO:0000256" key="2">
    <source>
        <dbReference type="ARBA" id="ARBA00022448"/>
    </source>
</evidence>
<dbReference type="EMBL" id="AUZX01005704">
    <property type="protein sequence ID" value="EQD66802.1"/>
    <property type="molecule type" value="Genomic_DNA"/>
</dbReference>
<dbReference type="PANTHER" id="PTHR42711:SF5">
    <property type="entry name" value="ABC TRANSPORTER ATP-BINDING PROTEIN NATA"/>
    <property type="match status" value="1"/>
</dbReference>
<evidence type="ECO:0000259" key="5">
    <source>
        <dbReference type="Pfam" id="PF00005"/>
    </source>
</evidence>
<keyword evidence="4" id="KW-0067">ATP-binding</keyword>
<reference evidence="6" key="1">
    <citation type="submission" date="2013-08" db="EMBL/GenBank/DDBJ databases">
        <authorList>
            <person name="Mendez C."/>
            <person name="Richter M."/>
            <person name="Ferrer M."/>
            <person name="Sanchez J."/>
        </authorList>
    </citation>
    <scope>NUCLEOTIDE SEQUENCE</scope>
</reference>
<feature type="non-terminal residue" evidence="6">
    <location>
        <position position="52"/>
    </location>
</feature>
<sequence length="52" mass="5641">MSSYEYAIEVNDLVKSYDGKTNQVDHLSFTVPSGEIYGLLGKNGAGKTTTIK</sequence>
<proteinExistence type="inferred from homology"/>
<dbReference type="GO" id="GO:0005524">
    <property type="term" value="F:ATP binding"/>
    <property type="evidence" value="ECO:0007669"/>
    <property type="project" value="UniProtKB-KW"/>
</dbReference>
<reference evidence="6" key="2">
    <citation type="journal article" date="2014" name="ISME J.">
        <title>Microbial stratification in low pH oxic and suboxic macroscopic growths along an acid mine drainage.</title>
        <authorList>
            <person name="Mendez-Garcia C."/>
            <person name="Mesa V."/>
            <person name="Sprenger R.R."/>
            <person name="Richter M."/>
            <person name="Diez M.S."/>
            <person name="Solano J."/>
            <person name="Bargiela R."/>
            <person name="Golyshina O.V."/>
            <person name="Manteca A."/>
            <person name="Ramos J.L."/>
            <person name="Gallego J.R."/>
            <person name="Llorente I."/>
            <person name="Martins Dos Santos V.A."/>
            <person name="Jensen O.N."/>
            <person name="Pelaez A.I."/>
            <person name="Sanchez J."/>
            <person name="Ferrer M."/>
        </authorList>
    </citation>
    <scope>NUCLEOTIDE SEQUENCE</scope>
</reference>
<organism evidence="6">
    <name type="scientific">mine drainage metagenome</name>
    <dbReference type="NCBI Taxonomy" id="410659"/>
    <lineage>
        <taxon>unclassified sequences</taxon>
        <taxon>metagenomes</taxon>
        <taxon>ecological metagenomes</taxon>
    </lineage>
</organism>
<comment type="caution">
    <text evidence="6">The sequence shown here is derived from an EMBL/GenBank/DDBJ whole genome shotgun (WGS) entry which is preliminary data.</text>
</comment>
<dbReference type="SUPFAM" id="SSF52540">
    <property type="entry name" value="P-loop containing nucleoside triphosphate hydrolases"/>
    <property type="match status" value="1"/>
</dbReference>
<dbReference type="AlphaFoldDB" id="T1BA75"/>
<evidence type="ECO:0000256" key="3">
    <source>
        <dbReference type="ARBA" id="ARBA00022741"/>
    </source>
</evidence>
<dbReference type="Gene3D" id="3.40.50.300">
    <property type="entry name" value="P-loop containing nucleotide triphosphate hydrolases"/>
    <property type="match status" value="1"/>
</dbReference>
<dbReference type="Pfam" id="PF00005">
    <property type="entry name" value="ABC_tran"/>
    <property type="match status" value="1"/>
</dbReference>
<dbReference type="PANTHER" id="PTHR42711">
    <property type="entry name" value="ABC TRANSPORTER ATP-BINDING PROTEIN"/>
    <property type="match status" value="1"/>
</dbReference>
<accession>T1BA75</accession>
<evidence type="ECO:0000256" key="1">
    <source>
        <dbReference type="ARBA" id="ARBA00005417"/>
    </source>
</evidence>
<comment type="similarity">
    <text evidence="1">Belongs to the ABC transporter superfamily.</text>
</comment>
<protein>
    <submittedName>
        <fullName evidence="6">ABC superfamily ATP binding cassette transporter, ABC protein</fullName>
    </submittedName>
</protein>
<feature type="domain" description="ABC transporter" evidence="5">
    <location>
        <begin position="25"/>
        <end position="52"/>
    </location>
</feature>